<evidence type="ECO:0000256" key="1">
    <source>
        <dbReference type="ARBA" id="ARBA00004141"/>
    </source>
</evidence>
<dbReference type="GO" id="GO:0005886">
    <property type="term" value="C:plasma membrane"/>
    <property type="evidence" value="ECO:0007669"/>
    <property type="project" value="InterPro"/>
</dbReference>
<accession>A0A017SPZ2</accession>
<dbReference type="EMBL" id="KK088412">
    <property type="protein sequence ID" value="EYE98881.1"/>
    <property type="molecule type" value="Genomic_DNA"/>
</dbReference>
<keyword evidence="3 7" id="KW-0812">Transmembrane</keyword>
<feature type="transmembrane region" description="Helical" evidence="7">
    <location>
        <begin position="566"/>
        <end position="584"/>
    </location>
</feature>
<dbReference type="InterPro" id="IPR051143">
    <property type="entry name" value="TrkH_K-transport"/>
</dbReference>
<feature type="transmembrane region" description="Helical" evidence="7">
    <location>
        <begin position="596"/>
        <end position="615"/>
    </location>
</feature>
<dbReference type="GeneID" id="63692829"/>
<gene>
    <name evidence="8" type="ORF">EURHEDRAFT_117975</name>
</gene>
<evidence type="ECO:0000256" key="2">
    <source>
        <dbReference type="ARBA" id="ARBA00022448"/>
    </source>
</evidence>
<dbReference type="STRING" id="1388766.A0A017SPZ2"/>
<keyword evidence="4 7" id="KW-1133">Transmembrane helix</keyword>
<organism evidence="8 9">
    <name type="scientific">Aspergillus ruber (strain CBS 135680)</name>
    <dbReference type="NCBI Taxonomy" id="1388766"/>
    <lineage>
        <taxon>Eukaryota</taxon>
        <taxon>Fungi</taxon>
        <taxon>Dikarya</taxon>
        <taxon>Ascomycota</taxon>
        <taxon>Pezizomycotina</taxon>
        <taxon>Eurotiomycetes</taxon>
        <taxon>Eurotiomycetidae</taxon>
        <taxon>Eurotiales</taxon>
        <taxon>Aspergillaceae</taxon>
        <taxon>Aspergillus</taxon>
        <taxon>Aspergillus subgen. Aspergillus</taxon>
    </lineage>
</organism>
<dbReference type="Pfam" id="PF02386">
    <property type="entry name" value="TrkH"/>
    <property type="match status" value="1"/>
</dbReference>
<evidence type="ECO:0000256" key="7">
    <source>
        <dbReference type="SAM" id="Phobius"/>
    </source>
</evidence>
<dbReference type="OrthoDB" id="9999863at2759"/>
<evidence type="ECO:0000256" key="6">
    <source>
        <dbReference type="ARBA" id="ARBA00023136"/>
    </source>
</evidence>
<keyword evidence="6 7" id="KW-0472">Membrane</keyword>
<feature type="transmembrane region" description="Helical" evidence="7">
    <location>
        <begin position="25"/>
        <end position="45"/>
    </location>
</feature>
<reference evidence="9" key="1">
    <citation type="journal article" date="2014" name="Nat. Commun.">
        <title>Genomic adaptations of the halophilic Dead Sea filamentous fungus Eurotium rubrum.</title>
        <authorList>
            <person name="Kis-Papo T."/>
            <person name="Weig A.R."/>
            <person name="Riley R."/>
            <person name="Persoh D."/>
            <person name="Salamov A."/>
            <person name="Sun H."/>
            <person name="Lipzen A."/>
            <person name="Wasser S.P."/>
            <person name="Rambold G."/>
            <person name="Grigoriev I.V."/>
            <person name="Nevo E."/>
        </authorList>
    </citation>
    <scope>NUCLEOTIDE SEQUENCE [LARGE SCALE GENOMIC DNA]</scope>
    <source>
        <strain evidence="9">CBS 135680</strain>
    </source>
</reference>
<dbReference type="PANTHER" id="PTHR31064">
    <property type="entry name" value="POTASSIUM TRANSPORT PROTEIN DDB_G0292412-RELATED"/>
    <property type="match status" value="1"/>
</dbReference>
<sequence length="687" mass="77221">MILREWRRPLGRFIMAVLPPCNFIVLHYAYFILTPLACSAIFWGSSTPARSVAYVDCLFMCVSAMTGAGLNTVDLSSLNSFQQSILFALLMLGHAILISITVLFVRNRAFHSKFEGISKNPAFQWLARRTSDLRVQEASVNMEDDKDGSASKDGNKANVTAQPVLAEAPSYQDNDDRIRWADDDQLTIGARRSHHNHHAHRVFPMVGVGARLDLNNHPRDVTPNLPLYEEEKFGGLKGILRGTHKYFTSKGSVSRNSSFHGLTPAERDKLGGVEYKAVSFLSVIVPIYWLSFLIFGIVGMGGWLEANHPEISRSNGLSPFWTGAFFAVSAFVNSGMSLLDANMTALQTNTYPLVTMGMLILAGNTLYPCFLRFIVWSMRRLMPDRPSWNSWRITLDFILDHPRRVYTNLFPARHTWYLMASIIILNGIDWAFFELLAIGNQEIESLPTGYRVLDGLFQALAVRAGGFYVVTISGLRQGLLVLYVLMMYVSAFPVLLTMRNTNVYEERSLGIYSHDELVEETNSKYPNFFVSLFRHHILGRQDPTTIEGSRSYFIHQQLRSQLSHDIWWIAMAVLFIAIAESPHFQKDPVGYSTFNIIFEVVSAYGCVGVSVGYPGRNSSFCGSWHTISKLILAAVTLRGRHRGLPVAIDRAVMLPSESLAYAEEEDAALRREQTRTYGMDKMPMGAV</sequence>
<evidence type="ECO:0000256" key="3">
    <source>
        <dbReference type="ARBA" id="ARBA00022692"/>
    </source>
</evidence>
<proteinExistence type="predicted"/>
<dbReference type="Proteomes" id="UP000019804">
    <property type="component" value="Unassembled WGS sequence"/>
</dbReference>
<dbReference type="HOGENOM" id="CLU_005947_4_0_1"/>
<dbReference type="InterPro" id="IPR015958">
    <property type="entry name" value="Trk1_fungi"/>
</dbReference>
<keyword evidence="5" id="KW-0406">Ion transport</keyword>
<dbReference type="GO" id="GO:0140107">
    <property type="term" value="F:high-affinity potassium ion transmembrane transporter activity"/>
    <property type="evidence" value="ECO:0007669"/>
    <property type="project" value="TreeGrafter"/>
</dbReference>
<feature type="transmembrane region" description="Helical" evidence="7">
    <location>
        <begin position="85"/>
        <end position="105"/>
    </location>
</feature>
<dbReference type="GO" id="GO:0030007">
    <property type="term" value="P:intracellular potassium ion homeostasis"/>
    <property type="evidence" value="ECO:0007669"/>
    <property type="project" value="InterPro"/>
</dbReference>
<feature type="transmembrane region" description="Helical" evidence="7">
    <location>
        <begin position="478"/>
        <end position="498"/>
    </location>
</feature>
<keyword evidence="2" id="KW-0813">Transport</keyword>
<evidence type="ECO:0000256" key="5">
    <source>
        <dbReference type="ARBA" id="ARBA00023065"/>
    </source>
</evidence>
<feature type="transmembrane region" description="Helical" evidence="7">
    <location>
        <begin position="277"/>
        <end position="300"/>
    </location>
</feature>
<evidence type="ECO:0000313" key="8">
    <source>
        <dbReference type="EMBL" id="EYE98881.1"/>
    </source>
</evidence>
<protein>
    <submittedName>
        <fullName evidence="8">Putative cation transporter</fullName>
    </submittedName>
</protein>
<feature type="transmembrane region" description="Helical" evidence="7">
    <location>
        <begin position="351"/>
        <end position="375"/>
    </location>
</feature>
<name>A0A017SPZ2_ASPRC</name>
<dbReference type="AlphaFoldDB" id="A0A017SPZ2"/>
<feature type="transmembrane region" description="Helical" evidence="7">
    <location>
        <begin position="416"/>
        <end position="438"/>
    </location>
</feature>
<keyword evidence="9" id="KW-1185">Reference proteome</keyword>
<dbReference type="InterPro" id="IPR003445">
    <property type="entry name" value="Cat_transpt"/>
</dbReference>
<dbReference type="PANTHER" id="PTHR31064:SF37">
    <property type="entry name" value="TRANSPORTER, PUTATIVE (EUROFUNG)-RELATED"/>
    <property type="match status" value="1"/>
</dbReference>
<evidence type="ECO:0000256" key="4">
    <source>
        <dbReference type="ARBA" id="ARBA00022989"/>
    </source>
</evidence>
<comment type="subcellular location">
    <subcellularLocation>
        <location evidence="1">Membrane</location>
        <topology evidence="1">Multi-pass membrane protein</topology>
    </subcellularLocation>
</comment>
<dbReference type="PIRSF" id="PIRSF002450">
    <property type="entry name" value="K+_transpter_TRK"/>
    <property type="match status" value="1"/>
</dbReference>
<dbReference type="GO" id="GO:1990573">
    <property type="term" value="P:potassium ion import across plasma membrane"/>
    <property type="evidence" value="ECO:0007669"/>
    <property type="project" value="TreeGrafter"/>
</dbReference>
<dbReference type="RefSeq" id="XP_040642569.1">
    <property type="nucleotide sequence ID" value="XM_040777705.1"/>
</dbReference>
<evidence type="ECO:0000313" key="9">
    <source>
        <dbReference type="Proteomes" id="UP000019804"/>
    </source>
</evidence>